<protein>
    <submittedName>
        <fullName evidence="1">211_t:CDS:1</fullName>
    </submittedName>
</protein>
<keyword evidence="2" id="KW-1185">Reference proteome</keyword>
<reference evidence="1" key="1">
    <citation type="submission" date="2021-06" db="EMBL/GenBank/DDBJ databases">
        <authorList>
            <person name="Kallberg Y."/>
            <person name="Tangrot J."/>
            <person name="Rosling A."/>
        </authorList>
    </citation>
    <scope>NUCLEOTIDE SEQUENCE</scope>
    <source>
        <strain evidence="1">AZ414A</strain>
    </source>
</reference>
<organism evidence="1 2">
    <name type="scientific">Diversispora eburnea</name>
    <dbReference type="NCBI Taxonomy" id="1213867"/>
    <lineage>
        <taxon>Eukaryota</taxon>
        <taxon>Fungi</taxon>
        <taxon>Fungi incertae sedis</taxon>
        <taxon>Mucoromycota</taxon>
        <taxon>Glomeromycotina</taxon>
        <taxon>Glomeromycetes</taxon>
        <taxon>Diversisporales</taxon>
        <taxon>Diversisporaceae</taxon>
        <taxon>Diversispora</taxon>
    </lineage>
</organism>
<accession>A0A9N9CHC7</accession>
<sequence length="184" mass="21318">MSKIKKAHSQVESKIHCIELTRIDAQVFLLIKDQRTQNWATTSCSTEVIKDRSNPHFVKSMLVDYYFEELQELSSSLGCQGRKIQGNLYDPKNPLKECGYIIILAEEFVQSKRIVKLQLQANQMTAKGCFKNFKKKPDLYFRISRANEDNTFSPVYESISIVSENPFWPEFEIPENTLCNGDEH</sequence>
<name>A0A9N9CHC7_9GLOM</name>
<dbReference type="EMBL" id="CAJVPK010001904">
    <property type="protein sequence ID" value="CAG8601774.1"/>
    <property type="molecule type" value="Genomic_DNA"/>
</dbReference>
<dbReference type="AlphaFoldDB" id="A0A9N9CHC7"/>
<evidence type="ECO:0000313" key="1">
    <source>
        <dbReference type="EMBL" id="CAG8601774.1"/>
    </source>
</evidence>
<dbReference type="PANTHER" id="PTHR10857">
    <property type="entry name" value="COPINE"/>
    <property type="match status" value="1"/>
</dbReference>
<dbReference type="GO" id="GO:0005544">
    <property type="term" value="F:calcium-dependent phospholipid binding"/>
    <property type="evidence" value="ECO:0007669"/>
    <property type="project" value="InterPro"/>
</dbReference>
<dbReference type="Proteomes" id="UP000789706">
    <property type="component" value="Unassembled WGS sequence"/>
</dbReference>
<proteinExistence type="predicted"/>
<dbReference type="GO" id="GO:0005886">
    <property type="term" value="C:plasma membrane"/>
    <property type="evidence" value="ECO:0007669"/>
    <property type="project" value="TreeGrafter"/>
</dbReference>
<gene>
    <name evidence="1" type="ORF">DEBURN_LOCUS9557</name>
</gene>
<dbReference type="GO" id="GO:0071277">
    <property type="term" value="P:cellular response to calcium ion"/>
    <property type="evidence" value="ECO:0007669"/>
    <property type="project" value="TreeGrafter"/>
</dbReference>
<dbReference type="InterPro" id="IPR045052">
    <property type="entry name" value="Copine"/>
</dbReference>
<evidence type="ECO:0000313" key="2">
    <source>
        <dbReference type="Proteomes" id="UP000789706"/>
    </source>
</evidence>
<dbReference type="OrthoDB" id="5855668at2759"/>
<comment type="caution">
    <text evidence="1">The sequence shown here is derived from an EMBL/GenBank/DDBJ whole genome shotgun (WGS) entry which is preliminary data.</text>
</comment>
<dbReference type="PANTHER" id="PTHR10857:SF106">
    <property type="entry name" value="C2 DOMAIN-CONTAINING PROTEIN"/>
    <property type="match status" value="1"/>
</dbReference>